<dbReference type="PANTHER" id="PTHR40455:SF1">
    <property type="entry name" value="ANTITOXIN HIGA"/>
    <property type="match status" value="1"/>
</dbReference>
<evidence type="ECO:0000313" key="2">
    <source>
        <dbReference type="Proteomes" id="UP000486297"/>
    </source>
</evidence>
<dbReference type="PROSITE" id="PS50943">
    <property type="entry name" value="HTH_CROC1"/>
    <property type="match status" value="1"/>
</dbReference>
<protein>
    <submittedName>
        <fullName evidence="1">Helix-turn-helix domain-containing protein</fullName>
    </submittedName>
</protein>
<comment type="caution">
    <text evidence="1">The sequence shown here is derived from an EMBL/GenBank/DDBJ whole genome shotgun (WGS) entry which is preliminary data.</text>
</comment>
<dbReference type="GO" id="GO:0006355">
    <property type="term" value="P:regulation of DNA-templated transcription"/>
    <property type="evidence" value="ECO:0007669"/>
    <property type="project" value="InterPro"/>
</dbReference>
<dbReference type="PANTHER" id="PTHR40455">
    <property type="entry name" value="ANTITOXIN HIGA"/>
    <property type="match status" value="1"/>
</dbReference>
<reference evidence="1" key="1">
    <citation type="journal article" name="Emerg. Infect. Dis.">
        <title>Two cases of a newly characterized neisseria species.</title>
        <authorList>
            <person name="Mustapha M."/>
            <person name="Lemos A.P.S."/>
            <person name="Harrison L.H."/>
            <person name="Vantyne D."/>
            <person name="Sacchi C.T."/>
        </authorList>
    </citation>
    <scope>NUCLEOTIDE SEQUENCE</scope>
    <source>
        <strain evidence="1">N.95.16</strain>
    </source>
</reference>
<dbReference type="RefSeq" id="WP_154143250.1">
    <property type="nucleotide sequence ID" value="NZ_CP046027.1"/>
</dbReference>
<dbReference type="GO" id="GO:0001046">
    <property type="term" value="F:core promoter sequence-specific DNA binding"/>
    <property type="evidence" value="ECO:0007669"/>
    <property type="project" value="TreeGrafter"/>
</dbReference>
<dbReference type="InterPro" id="IPR010982">
    <property type="entry name" value="Lambda_DNA-bd_dom_sf"/>
</dbReference>
<dbReference type="EMBL" id="WJXO01000001">
    <property type="protein sequence ID" value="MRN38332.1"/>
    <property type="molecule type" value="Genomic_DNA"/>
</dbReference>
<evidence type="ECO:0000313" key="1">
    <source>
        <dbReference type="EMBL" id="MRN38332.1"/>
    </source>
</evidence>
<proteinExistence type="predicted"/>
<dbReference type="Pfam" id="PF01381">
    <property type="entry name" value="HTH_3"/>
    <property type="match status" value="1"/>
</dbReference>
<name>A0A5Q3RZZ7_9NEIS</name>
<dbReference type="SMART" id="SM00530">
    <property type="entry name" value="HTH_XRE"/>
    <property type="match status" value="1"/>
</dbReference>
<gene>
    <name evidence="1" type="ORF">GJU80_07520</name>
</gene>
<keyword evidence="2" id="KW-1185">Reference proteome</keyword>
<dbReference type="Proteomes" id="UP000486297">
    <property type="component" value="Unassembled WGS sequence"/>
</dbReference>
<dbReference type="AlphaFoldDB" id="A0A5Q3RZZ7"/>
<dbReference type="Gene3D" id="1.10.260.40">
    <property type="entry name" value="lambda repressor-like DNA-binding domains"/>
    <property type="match status" value="1"/>
</dbReference>
<dbReference type="InterPro" id="IPR039060">
    <property type="entry name" value="Antitox_HigA"/>
</dbReference>
<dbReference type="CDD" id="cd00093">
    <property type="entry name" value="HTH_XRE"/>
    <property type="match status" value="1"/>
</dbReference>
<dbReference type="InterPro" id="IPR001387">
    <property type="entry name" value="Cro/C1-type_HTH"/>
</dbReference>
<accession>A0A5Q3RZZ7</accession>
<organism evidence="1 2">
    <name type="scientific">Neisseria brasiliensis</name>
    <dbReference type="NCBI Taxonomy" id="2666100"/>
    <lineage>
        <taxon>Bacteria</taxon>
        <taxon>Pseudomonadati</taxon>
        <taxon>Pseudomonadota</taxon>
        <taxon>Betaproteobacteria</taxon>
        <taxon>Neisseriales</taxon>
        <taxon>Neisseriaceae</taxon>
        <taxon>Neisseria</taxon>
    </lineage>
</organism>
<dbReference type="SUPFAM" id="SSF47413">
    <property type="entry name" value="lambda repressor-like DNA-binding domains"/>
    <property type="match status" value="1"/>
</dbReference>
<sequence length="124" mass="13867">MNQIKIIKTHQDHEEAMARLSALMDLDPAPESDDDLELQALAALIEAYERKHFHIDTDEVTPLDIIKFRMEQNGLTPKDMTAYLGSPSKVSEVLNGKRPLSLTMIKKLHHGLKIPADLLIGGTL</sequence>